<sequence length="110" mass="12077">MQLLKSSLFTLVCLFSMAFACNAAEPQVQIAAEYVDMHAGPSVEHPIFYVAERDEWVSVVARRTGYFKIIVQDGTAGWISEADMAKTLDVNGKAVVIIPAGINGLLKRFQ</sequence>
<name>A0ABZ0GT37_9GAMM</name>
<dbReference type="PROSITE" id="PS51257">
    <property type="entry name" value="PROKAR_LIPOPROTEIN"/>
    <property type="match status" value="1"/>
</dbReference>
<keyword evidence="3" id="KW-1185">Reference proteome</keyword>
<evidence type="ECO:0000313" key="3">
    <source>
        <dbReference type="Proteomes" id="UP001301442"/>
    </source>
</evidence>
<keyword evidence="1" id="KW-0732">Signal</keyword>
<gene>
    <name evidence="2" type="ORF">RI844_06980</name>
</gene>
<dbReference type="Gene3D" id="2.30.30.40">
    <property type="entry name" value="SH3 Domains"/>
    <property type="match status" value="1"/>
</dbReference>
<dbReference type="RefSeq" id="WP_348397722.1">
    <property type="nucleotide sequence ID" value="NZ_CP136600.1"/>
</dbReference>
<accession>A0ABZ0GT37</accession>
<evidence type="ECO:0000313" key="2">
    <source>
        <dbReference type="EMBL" id="WOH38956.1"/>
    </source>
</evidence>
<organism evidence="2 3">
    <name type="scientific">Thalassotalea fonticola</name>
    <dbReference type="NCBI Taxonomy" id="3065649"/>
    <lineage>
        <taxon>Bacteria</taxon>
        <taxon>Pseudomonadati</taxon>
        <taxon>Pseudomonadota</taxon>
        <taxon>Gammaproteobacteria</taxon>
        <taxon>Alteromonadales</taxon>
        <taxon>Colwelliaceae</taxon>
        <taxon>Thalassotalea</taxon>
    </lineage>
</organism>
<dbReference type="EMBL" id="CP136600">
    <property type="protein sequence ID" value="WOH38956.1"/>
    <property type="molecule type" value="Genomic_DNA"/>
</dbReference>
<evidence type="ECO:0000256" key="1">
    <source>
        <dbReference type="SAM" id="SignalP"/>
    </source>
</evidence>
<proteinExistence type="predicted"/>
<feature type="signal peptide" evidence="1">
    <location>
        <begin position="1"/>
        <end position="23"/>
    </location>
</feature>
<dbReference type="Proteomes" id="UP001301442">
    <property type="component" value="Chromosome"/>
</dbReference>
<reference evidence="2 3" key="1">
    <citation type="submission" date="2023-09" db="EMBL/GenBank/DDBJ databases">
        <authorList>
            <person name="Qi X."/>
        </authorList>
    </citation>
    <scope>NUCLEOTIDE SEQUENCE [LARGE SCALE GENOMIC DNA]</scope>
    <source>
        <strain evidence="2 3">S1-1</strain>
    </source>
</reference>
<feature type="chain" id="PRO_5046290781" evidence="1">
    <location>
        <begin position="24"/>
        <end position="110"/>
    </location>
</feature>
<protein>
    <submittedName>
        <fullName evidence="2">SH3 domain-containing protein</fullName>
    </submittedName>
</protein>